<keyword evidence="2" id="KW-0472">Membrane</keyword>
<dbReference type="Proteomes" id="UP001571476">
    <property type="component" value="Unassembled WGS sequence"/>
</dbReference>
<keyword evidence="4" id="KW-1185">Reference proteome</keyword>
<evidence type="ECO:0000256" key="2">
    <source>
        <dbReference type="SAM" id="Phobius"/>
    </source>
</evidence>
<feature type="compositionally biased region" description="Gly residues" evidence="1">
    <location>
        <begin position="151"/>
        <end position="161"/>
    </location>
</feature>
<comment type="caution">
    <text evidence="3">The sequence shown here is derived from an EMBL/GenBank/DDBJ whole genome shotgun (WGS) entry which is preliminary data.</text>
</comment>
<gene>
    <name evidence="3" type="ORF">ACEG43_31860</name>
</gene>
<feature type="region of interest" description="Disordered" evidence="1">
    <location>
        <begin position="92"/>
        <end position="307"/>
    </location>
</feature>
<organism evidence="3 4">
    <name type="scientific">Streptomyces aureus</name>
    <dbReference type="NCBI Taxonomy" id="193461"/>
    <lineage>
        <taxon>Bacteria</taxon>
        <taxon>Bacillati</taxon>
        <taxon>Actinomycetota</taxon>
        <taxon>Actinomycetes</taxon>
        <taxon>Kitasatosporales</taxon>
        <taxon>Streptomycetaceae</taxon>
        <taxon>Streptomyces</taxon>
    </lineage>
</organism>
<feature type="compositionally biased region" description="Polar residues" evidence="1">
    <location>
        <begin position="415"/>
        <end position="424"/>
    </location>
</feature>
<reference evidence="3 4" key="1">
    <citation type="submission" date="2024-08" db="EMBL/GenBank/DDBJ databases">
        <title>Genome sequence of Streptomyces aureus CACIA-1.46HGO.</title>
        <authorList>
            <person name="Evangelista-Martinez Z."/>
        </authorList>
    </citation>
    <scope>NUCLEOTIDE SEQUENCE [LARGE SCALE GENOMIC DNA]</scope>
    <source>
        <strain evidence="3 4">CACIA-1.46HGO</strain>
    </source>
</reference>
<name>A0ABV4ST07_9ACTN</name>
<feature type="compositionally biased region" description="Basic and acidic residues" evidence="1">
    <location>
        <begin position="281"/>
        <end position="290"/>
    </location>
</feature>
<keyword evidence="2" id="KW-0812">Transmembrane</keyword>
<dbReference type="RefSeq" id="WP_372565194.1">
    <property type="nucleotide sequence ID" value="NZ_JBGOSP010000019.1"/>
</dbReference>
<keyword evidence="2" id="KW-1133">Transmembrane helix</keyword>
<accession>A0ABV4ST07</accession>
<dbReference type="EMBL" id="JBGOSP010000019">
    <property type="protein sequence ID" value="MFA3840739.1"/>
    <property type="molecule type" value="Genomic_DNA"/>
</dbReference>
<feature type="compositionally biased region" description="Basic and acidic residues" evidence="1">
    <location>
        <begin position="370"/>
        <end position="380"/>
    </location>
</feature>
<feature type="compositionally biased region" description="Basic residues" evidence="1">
    <location>
        <begin position="93"/>
        <end position="105"/>
    </location>
</feature>
<feature type="compositionally biased region" description="Gly residues" evidence="1">
    <location>
        <begin position="131"/>
        <end position="142"/>
    </location>
</feature>
<feature type="region of interest" description="Disordered" evidence="1">
    <location>
        <begin position="368"/>
        <end position="426"/>
    </location>
</feature>
<protein>
    <submittedName>
        <fullName evidence="3">Uncharacterized protein</fullName>
    </submittedName>
</protein>
<evidence type="ECO:0000313" key="4">
    <source>
        <dbReference type="Proteomes" id="UP001571476"/>
    </source>
</evidence>
<proteinExistence type="predicted"/>
<feature type="transmembrane region" description="Helical" evidence="2">
    <location>
        <begin position="62"/>
        <end position="88"/>
    </location>
</feature>
<feature type="region of interest" description="Disordered" evidence="1">
    <location>
        <begin position="1"/>
        <end position="46"/>
    </location>
</feature>
<evidence type="ECO:0000313" key="3">
    <source>
        <dbReference type="EMBL" id="MFA3840739.1"/>
    </source>
</evidence>
<evidence type="ECO:0000256" key="1">
    <source>
        <dbReference type="SAM" id="MobiDB-lite"/>
    </source>
</evidence>
<feature type="compositionally biased region" description="Low complexity" evidence="1">
    <location>
        <begin position="248"/>
        <end position="257"/>
    </location>
</feature>
<feature type="compositionally biased region" description="Gly residues" evidence="1">
    <location>
        <begin position="258"/>
        <end position="268"/>
    </location>
</feature>
<feature type="transmembrane region" description="Helical" evidence="2">
    <location>
        <begin position="326"/>
        <end position="346"/>
    </location>
</feature>
<feature type="region of interest" description="Disordered" evidence="1">
    <location>
        <begin position="522"/>
        <end position="542"/>
    </location>
</feature>
<sequence length="542" mass="56303">MTDTSTEAVVAPATTDSPPVPAPAQAVDKADEQKNSQVEDAPGGWPVAPLALSGANATVSTIAAAGLAGGPIAAAVAATGMAVLGTLASYRSRNPRPKQAARRAAARTAARQQATRHRSGGLNTAGRKTGSSGGRTAGGPGKVPGQKRRGPGAGSGRGGPGQARSGASKHRAPVSLNKPAGLKNGRGDAAGSLSKAGQVKALRKAQKQAAASRAQKREQTSAARRAVADARRNTLKPNKPKASTNKPGASKARARSGGLAGRMLGGAGRKARAVKQAAIAKQRDRRDAATARKVAGGRSSVRKAPARQAARKALRRSAARFHGRRALAALLALPIGLLGFLASPLGRKLRLPWLVHPGRRLYRRLTNAARDQRAERDTTIRQEQAAAEDAAEKEAAQDVTDGLGGQVKRPAGPVPNTTDHTATSEGEHVSGFQFEEHAAEMEQAAQAYDPEDAMEILTMVESLPAALTSVANVMKILAERADSEFPLEKEVADGFNDIFGALNSAVAVAEDMGPLFRQAHEHDIARHEDPRNGPEAEKGWNV</sequence>